<feature type="signal peptide" evidence="2">
    <location>
        <begin position="1"/>
        <end position="24"/>
    </location>
</feature>
<evidence type="ECO:0000256" key="2">
    <source>
        <dbReference type="SAM" id="SignalP"/>
    </source>
</evidence>
<feature type="compositionally biased region" description="Basic and acidic residues" evidence="1">
    <location>
        <begin position="104"/>
        <end position="113"/>
    </location>
</feature>
<evidence type="ECO:0000256" key="1">
    <source>
        <dbReference type="SAM" id="MobiDB-lite"/>
    </source>
</evidence>
<feature type="region of interest" description="Disordered" evidence="1">
    <location>
        <begin position="27"/>
        <end position="140"/>
    </location>
</feature>
<organism evidence="3 4">
    <name type="scientific">Trichostrongylus colubriformis</name>
    <name type="common">Black scour worm</name>
    <dbReference type="NCBI Taxonomy" id="6319"/>
    <lineage>
        <taxon>Eukaryota</taxon>
        <taxon>Metazoa</taxon>
        <taxon>Ecdysozoa</taxon>
        <taxon>Nematoda</taxon>
        <taxon>Chromadorea</taxon>
        <taxon>Rhabditida</taxon>
        <taxon>Rhabditina</taxon>
        <taxon>Rhabditomorpha</taxon>
        <taxon>Strongyloidea</taxon>
        <taxon>Trichostrongylidae</taxon>
        <taxon>Trichostrongylus</taxon>
    </lineage>
</organism>
<gene>
    <name evidence="3" type="ORF">GCK32_005639</name>
</gene>
<feature type="compositionally biased region" description="Low complexity" evidence="1">
    <location>
        <begin position="35"/>
        <end position="52"/>
    </location>
</feature>
<feature type="compositionally biased region" description="Gly residues" evidence="1">
    <location>
        <begin position="76"/>
        <end position="93"/>
    </location>
</feature>
<evidence type="ECO:0000313" key="4">
    <source>
        <dbReference type="Proteomes" id="UP001331761"/>
    </source>
</evidence>
<proteinExistence type="predicted"/>
<dbReference type="AlphaFoldDB" id="A0AAN8IMH4"/>
<evidence type="ECO:0000313" key="3">
    <source>
        <dbReference type="EMBL" id="KAK5974792.1"/>
    </source>
</evidence>
<feature type="chain" id="PRO_5042818040" evidence="2">
    <location>
        <begin position="25"/>
        <end position="160"/>
    </location>
</feature>
<name>A0AAN8IMH4_TRICO</name>
<comment type="caution">
    <text evidence="3">The sequence shown here is derived from an EMBL/GenBank/DDBJ whole genome shotgun (WGS) entry which is preliminary data.</text>
</comment>
<dbReference type="Proteomes" id="UP001331761">
    <property type="component" value="Unassembled WGS sequence"/>
</dbReference>
<reference evidence="3 4" key="1">
    <citation type="submission" date="2019-10" db="EMBL/GenBank/DDBJ databases">
        <title>Assembly and Annotation for the nematode Trichostrongylus colubriformis.</title>
        <authorList>
            <person name="Martin J."/>
        </authorList>
    </citation>
    <scope>NUCLEOTIDE SEQUENCE [LARGE SCALE GENOMIC DNA]</scope>
    <source>
        <strain evidence="3">G859</strain>
        <tissue evidence="3">Whole worm</tissue>
    </source>
</reference>
<keyword evidence="2" id="KW-0732">Signal</keyword>
<accession>A0AAN8IMH4</accession>
<protein>
    <submittedName>
        <fullName evidence="3">Uncharacterized protein</fullName>
    </submittedName>
</protein>
<keyword evidence="4" id="KW-1185">Reference proteome</keyword>
<dbReference type="EMBL" id="WIXE01013791">
    <property type="protein sequence ID" value="KAK5974792.1"/>
    <property type="molecule type" value="Genomic_DNA"/>
</dbReference>
<sequence length="160" mass="15660">MKVSRFQLTVVCLLCGLLVTTVQGDTTQADAGSEAPATTLAGGTAGETSAAGDSQNASAIASPDGPGEATSNAPAGTGGTGETEGGTQAGTEGGTVAAQTDGDSGTKETEGKTELLTNAPPQPPRQQVAPDNKKPTKKGAQSIALSMGLGTAMLMVALHY</sequence>